<dbReference type="Proteomes" id="UP000837205">
    <property type="component" value="Unassembled WGS sequence"/>
</dbReference>
<dbReference type="EMBL" id="CAHPQX010000008">
    <property type="protein sequence ID" value="CAB5546311.1"/>
    <property type="molecule type" value="Genomic_DNA"/>
</dbReference>
<accession>A0A9N8CM95</accession>
<evidence type="ECO:0000313" key="1">
    <source>
        <dbReference type="EMBL" id="CAB5546311.1"/>
    </source>
</evidence>
<evidence type="ECO:0000313" key="3">
    <source>
        <dbReference type="Proteomes" id="UP000834503"/>
    </source>
</evidence>
<evidence type="ECO:0000313" key="4">
    <source>
        <dbReference type="Proteomes" id="UP000837205"/>
    </source>
</evidence>
<name>A0A9N8CM95_9ENTR</name>
<reference evidence="1" key="1">
    <citation type="submission" date="2020-05" db="EMBL/GenBank/DDBJ databases">
        <authorList>
            <person name="Delgado-Blas J."/>
        </authorList>
    </citation>
    <scope>NUCLEOTIDE SEQUENCE</scope>
    <source>
        <strain evidence="1">BB1459</strain>
        <strain evidence="2">BB1480</strain>
    </source>
</reference>
<dbReference type="RefSeq" id="WP_239176465.1">
    <property type="nucleotide sequence ID" value="NZ_CAHPQT010000014.1"/>
</dbReference>
<keyword evidence="4" id="KW-1185">Reference proteome</keyword>
<gene>
    <name evidence="1" type="ORF">GHA_02182</name>
    <name evidence="2" type="ORF">TML_02188</name>
</gene>
<evidence type="ECO:0000313" key="2">
    <source>
        <dbReference type="EMBL" id="CAC9197859.1"/>
    </source>
</evidence>
<dbReference type="EMBL" id="CAIIUA010000001">
    <property type="protein sequence ID" value="CAC9197859.1"/>
    <property type="molecule type" value="Genomic_DNA"/>
</dbReference>
<sequence length="62" mass="7308">MIPVDLAKTPELSRIKRQYHVTEALYWRKSGNKSMKSFCLSMAKRERMNKCEFLANPSELPF</sequence>
<dbReference type="Proteomes" id="UP000834503">
    <property type="component" value="Unassembled WGS sequence"/>
</dbReference>
<dbReference type="AlphaFoldDB" id="A0A9N8CM95"/>
<organism evidence="1 3">
    <name type="scientific">Citrobacter werkmanii</name>
    <dbReference type="NCBI Taxonomy" id="67827"/>
    <lineage>
        <taxon>Bacteria</taxon>
        <taxon>Pseudomonadati</taxon>
        <taxon>Pseudomonadota</taxon>
        <taxon>Gammaproteobacteria</taxon>
        <taxon>Enterobacterales</taxon>
        <taxon>Enterobacteriaceae</taxon>
        <taxon>Citrobacter</taxon>
        <taxon>Citrobacter freundii complex</taxon>
    </lineage>
</organism>
<protein>
    <submittedName>
        <fullName evidence="1">Uncharacterized protein</fullName>
    </submittedName>
</protein>
<comment type="caution">
    <text evidence="1">The sequence shown here is derived from an EMBL/GenBank/DDBJ whole genome shotgun (WGS) entry which is preliminary data.</text>
</comment>
<proteinExistence type="predicted"/>